<dbReference type="Pfam" id="PF20167">
    <property type="entry name" value="Transposase_32"/>
    <property type="match status" value="1"/>
</dbReference>
<organism evidence="3 4">
    <name type="scientific">Nicotiana tabacum</name>
    <name type="common">Common tobacco</name>
    <dbReference type="NCBI Taxonomy" id="4097"/>
    <lineage>
        <taxon>Eukaryota</taxon>
        <taxon>Viridiplantae</taxon>
        <taxon>Streptophyta</taxon>
        <taxon>Embryophyta</taxon>
        <taxon>Tracheophyta</taxon>
        <taxon>Spermatophyta</taxon>
        <taxon>Magnoliopsida</taxon>
        <taxon>eudicotyledons</taxon>
        <taxon>Gunneridae</taxon>
        <taxon>Pentapetalae</taxon>
        <taxon>asterids</taxon>
        <taxon>lamiids</taxon>
        <taxon>Solanales</taxon>
        <taxon>Solanaceae</taxon>
        <taxon>Nicotianoideae</taxon>
        <taxon>Nicotianeae</taxon>
        <taxon>Nicotiana</taxon>
    </lineage>
</organism>
<dbReference type="OMA" id="FYANAML"/>
<dbReference type="AlphaFoldDB" id="A0A1S3YU35"/>
<feature type="region of interest" description="Disordered" evidence="1">
    <location>
        <begin position="1"/>
        <end position="34"/>
    </location>
</feature>
<feature type="compositionally biased region" description="Low complexity" evidence="1">
    <location>
        <begin position="11"/>
        <end position="25"/>
    </location>
</feature>
<dbReference type="InterPro" id="IPR046796">
    <property type="entry name" value="Transposase_32_dom"/>
</dbReference>
<sequence length="381" mass="43580">MSSSRKRRNVGSSASGPESSSRGRSQASAPQFDSTRFVSKPAEDKYNAKAAKKLLHEVHIDRQALEVECPNIFNELRRYQLDIFFEVPEVANVQMVREFYANCPEHENGVVTVCNTRVDTSLEAIRRMYQLPVFWGEYDVYRTYSRTNALWATLLETICVPNREYIWIKHRITLNSQSLNWEAKCWLTIINSRMLPSSNMTDVNQPRAAAIYYFMAHRDFDVARILHDEMLIRSPELLKGFYFPSLVTRLCHLARVPEDPRVDGKLPLKAPFLARKIRIGMEPLVDVVESDDESDDDDAEAAEVPPPTRVDEACPSQPRRSTRMTALEQEMAGLHTSVTDLGARVDAMVEWQVKSEKKFLGWLRALGRACHVNPDTVSDQE</sequence>
<proteinExistence type="predicted"/>
<reference evidence="4" key="2">
    <citation type="submission" date="2025-08" db="UniProtKB">
        <authorList>
            <consortium name="RefSeq"/>
        </authorList>
    </citation>
    <scope>IDENTIFICATION</scope>
    <source>
        <tissue evidence="4">Leaf</tissue>
    </source>
</reference>
<dbReference type="Proteomes" id="UP000790787">
    <property type="component" value="Chromosome 7"/>
</dbReference>
<evidence type="ECO:0000313" key="4">
    <source>
        <dbReference type="RefSeq" id="XP_016455781.1"/>
    </source>
</evidence>
<reference evidence="3" key="1">
    <citation type="journal article" date="2014" name="Nat. Commun.">
        <title>The tobacco genome sequence and its comparison with those of tomato and potato.</title>
        <authorList>
            <person name="Sierro N."/>
            <person name="Battey J.N."/>
            <person name="Ouadi S."/>
            <person name="Bakaher N."/>
            <person name="Bovet L."/>
            <person name="Willig A."/>
            <person name="Goepfert S."/>
            <person name="Peitsch M.C."/>
            <person name="Ivanov N.V."/>
        </authorList>
    </citation>
    <scope>NUCLEOTIDE SEQUENCE [LARGE SCALE GENOMIC DNA]</scope>
</reference>
<dbReference type="RefSeq" id="XP_016455781.1">
    <property type="nucleotide sequence ID" value="XM_016600295.1"/>
</dbReference>
<evidence type="ECO:0000313" key="3">
    <source>
        <dbReference type="Proteomes" id="UP000790787"/>
    </source>
</evidence>
<evidence type="ECO:0000259" key="2">
    <source>
        <dbReference type="Pfam" id="PF20167"/>
    </source>
</evidence>
<gene>
    <name evidence="4" type="primary">LOC107779804</name>
</gene>
<name>A0A1S3YU35_TOBAC</name>
<dbReference type="OrthoDB" id="1714944at2759"/>
<dbReference type="GeneID" id="107779804"/>
<keyword evidence="3" id="KW-1185">Reference proteome</keyword>
<dbReference type="PaxDb" id="4097-A0A1S3YU35"/>
<protein>
    <submittedName>
        <fullName evidence="4">Uncharacterized protein LOC107779804</fullName>
    </submittedName>
</protein>
<feature type="domain" description="Putative plant transposon protein" evidence="2">
    <location>
        <begin position="78"/>
        <end position="257"/>
    </location>
</feature>
<dbReference type="RefSeq" id="XP_016455781.1">
    <property type="nucleotide sequence ID" value="XM_016600295.2"/>
</dbReference>
<feature type="compositionally biased region" description="Acidic residues" evidence="1">
    <location>
        <begin position="288"/>
        <end position="301"/>
    </location>
</feature>
<dbReference type="KEGG" id="nta:107779804"/>
<evidence type="ECO:0000256" key="1">
    <source>
        <dbReference type="SAM" id="MobiDB-lite"/>
    </source>
</evidence>
<accession>A0A1S3YU35</accession>
<feature type="region of interest" description="Disordered" evidence="1">
    <location>
        <begin position="288"/>
        <end position="321"/>
    </location>
</feature>